<reference evidence="11 12" key="1">
    <citation type="submission" date="2023-10" db="EMBL/GenBank/DDBJ databases">
        <title>Two novel species belonging to the OM43/NOR5 clade.</title>
        <authorList>
            <person name="Park M."/>
        </authorList>
    </citation>
    <scope>NUCLEOTIDE SEQUENCE [LARGE SCALE GENOMIC DNA]</scope>
    <source>
        <strain evidence="11 12">IMCC45268</strain>
    </source>
</reference>
<keyword evidence="4 9" id="KW-0997">Cell inner membrane</keyword>
<dbReference type="EMBL" id="CP136865">
    <property type="protein sequence ID" value="WOJ97477.1"/>
    <property type="molecule type" value="Genomic_DNA"/>
</dbReference>
<sequence length="185" mass="20245">MIPSPSGIKKGSKSVLNWASFIQAVDRFTLLSGRLLAWCALAMALLTAAIVILRYGFSTGSIAMQETVTYLHGSLFMLGVAYALKSGSHVRVDIFYRGFSDRGKAWINALGGIVFLLPLCVMIFVISWGYVADSWAIRESSPEPGGIPYLYLLKTLLPLMAINLGLAGFVDILRNAQILILRESR</sequence>
<evidence type="ECO:0000256" key="2">
    <source>
        <dbReference type="ARBA" id="ARBA00022448"/>
    </source>
</evidence>
<keyword evidence="12" id="KW-1185">Reference proteome</keyword>
<comment type="similarity">
    <text evidence="8 9">Belongs to the TRAP transporter small permease family.</text>
</comment>
<feature type="transmembrane region" description="Helical" evidence="9">
    <location>
        <begin position="151"/>
        <end position="173"/>
    </location>
</feature>
<evidence type="ECO:0000256" key="6">
    <source>
        <dbReference type="ARBA" id="ARBA00022989"/>
    </source>
</evidence>
<dbReference type="RefSeq" id="WP_407328336.1">
    <property type="nucleotide sequence ID" value="NZ_CP136865.1"/>
</dbReference>
<organism evidence="11 12">
    <name type="scientific">Congregibacter brevis</name>
    <dbReference type="NCBI Taxonomy" id="3081201"/>
    <lineage>
        <taxon>Bacteria</taxon>
        <taxon>Pseudomonadati</taxon>
        <taxon>Pseudomonadota</taxon>
        <taxon>Gammaproteobacteria</taxon>
        <taxon>Cellvibrionales</taxon>
        <taxon>Halieaceae</taxon>
        <taxon>Congregibacter</taxon>
    </lineage>
</organism>
<dbReference type="PANTHER" id="PTHR35011">
    <property type="entry name" value="2,3-DIKETO-L-GULONATE TRAP TRANSPORTER SMALL PERMEASE PROTEIN YIAM"/>
    <property type="match status" value="1"/>
</dbReference>
<comment type="function">
    <text evidence="9">Part of the tripartite ATP-independent periplasmic (TRAP) transport system.</text>
</comment>
<keyword evidence="6 9" id="KW-1133">Transmembrane helix</keyword>
<evidence type="ECO:0000256" key="8">
    <source>
        <dbReference type="ARBA" id="ARBA00038436"/>
    </source>
</evidence>
<comment type="subcellular location">
    <subcellularLocation>
        <location evidence="1 9">Cell inner membrane</location>
        <topology evidence="1 9">Multi-pass membrane protein</topology>
    </subcellularLocation>
</comment>
<dbReference type="Pfam" id="PF04290">
    <property type="entry name" value="DctQ"/>
    <property type="match status" value="1"/>
</dbReference>
<keyword evidence="3" id="KW-1003">Cell membrane</keyword>
<evidence type="ECO:0000313" key="12">
    <source>
        <dbReference type="Proteomes" id="UP001626549"/>
    </source>
</evidence>
<evidence type="ECO:0000313" key="11">
    <source>
        <dbReference type="EMBL" id="WOJ97477.1"/>
    </source>
</evidence>
<feature type="domain" description="Tripartite ATP-independent periplasmic transporters DctQ component" evidence="10">
    <location>
        <begin position="43"/>
        <end position="176"/>
    </location>
</feature>
<accession>A0ABZ0ID57</accession>
<dbReference type="PANTHER" id="PTHR35011:SF4">
    <property type="entry name" value="SLL1102 PROTEIN"/>
    <property type="match status" value="1"/>
</dbReference>
<dbReference type="InterPro" id="IPR007387">
    <property type="entry name" value="TRAP_DctQ"/>
</dbReference>
<name>A0ABZ0ID57_9GAMM</name>
<protein>
    <recommendedName>
        <fullName evidence="9">TRAP transporter small permease protein</fullName>
    </recommendedName>
</protein>
<keyword evidence="2 9" id="KW-0813">Transport</keyword>
<feature type="transmembrane region" description="Helical" evidence="9">
    <location>
        <begin position="35"/>
        <end position="55"/>
    </location>
</feature>
<keyword evidence="5 9" id="KW-0812">Transmembrane</keyword>
<evidence type="ECO:0000259" key="10">
    <source>
        <dbReference type="Pfam" id="PF04290"/>
    </source>
</evidence>
<evidence type="ECO:0000256" key="3">
    <source>
        <dbReference type="ARBA" id="ARBA00022475"/>
    </source>
</evidence>
<evidence type="ECO:0000256" key="7">
    <source>
        <dbReference type="ARBA" id="ARBA00023136"/>
    </source>
</evidence>
<evidence type="ECO:0000256" key="9">
    <source>
        <dbReference type="RuleBase" id="RU369079"/>
    </source>
</evidence>
<feature type="transmembrane region" description="Helical" evidence="9">
    <location>
        <begin position="105"/>
        <end position="131"/>
    </location>
</feature>
<evidence type="ECO:0000256" key="1">
    <source>
        <dbReference type="ARBA" id="ARBA00004429"/>
    </source>
</evidence>
<evidence type="ECO:0000256" key="4">
    <source>
        <dbReference type="ARBA" id="ARBA00022519"/>
    </source>
</evidence>
<evidence type="ECO:0000256" key="5">
    <source>
        <dbReference type="ARBA" id="ARBA00022692"/>
    </source>
</evidence>
<gene>
    <name evidence="11" type="ORF">R0137_02630</name>
</gene>
<dbReference type="InterPro" id="IPR055348">
    <property type="entry name" value="DctQ"/>
</dbReference>
<keyword evidence="7 9" id="KW-0472">Membrane</keyword>
<dbReference type="Proteomes" id="UP001626549">
    <property type="component" value="Chromosome"/>
</dbReference>
<comment type="subunit">
    <text evidence="9">The complex comprises the extracytoplasmic solute receptor protein and the two transmembrane proteins.</text>
</comment>
<proteinExistence type="inferred from homology"/>
<feature type="transmembrane region" description="Helical" evidence="9">
    <location>
        <begin position="67"/>
        <end position="84"/>
    </location>
</feature>